<comment type="caution">
    <text evidence="2">The sequence shown here is derived from an EMBL/GenBank/DDBJ whole genome shotgun (WGS) entry which is preliminary data.</text>
</comment>
<dbReference type="Gene3D" id="3.30.420.150">
    <property type="entry name" value="Exopolyphosphatase. Domain 2"/>
    <property type="match status" value="1"/>
</dbReference>
<proteinExistence type="predicted"/>
<reference evidence="2 3" key="1">
    <citation type="submission" date="2018-09" db="EMBL/GenBank/DDBJ databases">
        <title>Phylogeny of the Shewanellaceae, and recommendation for two new genera, Pseudoshewanella and Parashewanella.</title>
        <authorList>
            <person name="Wang G."/>
        </authorList>
    </citation>
    <scope>NUCLEOTIDE SEQUENCE [LARGE SCALE GENOMIC DNA]</scope>
    <source>
        <strain evidence="2 3">KCTC 22492</strain>
    </source>
</reference>
<dbReference type="OrthoDB" id="9793035at2"/>
<dbReference type="Pfam" id="PF02541">
    <property type="entry name" value="Ppx-GppA"/>
    <property type="match status" value="1"/>
</dbReference>
<dbReference type="Gene3D" id="3.30.420.40">
    <property type="match status" value="1"/>
</dbReference>
<dbReference type="InterPro" id="IPR050273">
    <property type="entry name" value="GppA/Ppx_hydrolase"/>
</dbReference>
<sequence>MTSRFAAAITLGSNSFNMLVAQFECGQPNVVAKYKRKVRLANGIKADGELTPEAMIRGLDCLAMFAQKLKQHQIPSERTKIIATATLRNVSNADDFNGQALAILGQRIEIISGDQEAELIYQGMFHTTEGEFRRLVIDIGGGSTEFIIGDGDKLLYKTSLPIGCVSYQQPYFSQFPYQKADFDNVVTQVQRVLSPHLEMLKSYGCSRAVGASGSVQTLVELLRYRGFDEVITLAFLKQIRTEILQQTCSTLSNIEGLTPERAPTLATGVAIMLALFELLEITSINLSGGALREGVLHQLAQTLQGSVK</sequence>
<dbReference type="SUPFAM" id="SSF53067">
    <property type="entry name" value="Actin-like ATPase domain"/>
    <property type="match status" value="2"/>
</dbReference>
<dbReference type="RefSeq" id="WP_121854643.1">
    <property type="nucleotide sequence ID" value="NZ_CP037952.1"/>
</dbReference>
<organism evidence="2 3">
    <name type="scientific">Parashewanella spongiae</name>
    <dbReference type="NCBI Taxonomy" id="342950"/>
    <lineage>
        <taxon>Bacteria</taxon>
        <taxon>Pseudomonadati</taxon>
        <taxon>Pseudomonadota</taxon>
        <taxon>Gammaproteobacteria</taxon>
        <taxon>Alteromonadales</taxon>
        <taxon>Shewanellaceae</taxon>
        <taxon>Parashewanella</taxon>
    </lineage>
</organism>
<dbReference type="InterPro" id="IPR003695">
    <property type="entry name" value="Ppx_GppA_N"/>
</dbReference>
<keyword evidence="3" id="KW-1185">Reference proteome</keyword>
<dbReference type="InterPro" id="IPR043129">
    <property type="entry name" value="ATPase_NBD"/>
</dbReference>
<feature type="domain" description="Ppx/GppA phosphatase N-terminal" evidence="1">
    <location>
        <begin position="20"/>
        <end position="300"/>
    </location>
</feature>
<evidence type="ECO:0000259" key="1">
    <source>
        <dbReference type="Pfam" id="PF02541"/>
    </source>
</evidence>
<dbReference type="CDD" id="cd24053">
    <property type="entry name" value="ASKHA_NBD_EcPPX-GppA-like"/>
    <property type="match status" value="1"/>
</dbReference>
<evidence type="ECO:0000313" key="3">
    <source>
        <dbReference type="Proteomes" id="UP000273022"/>
    </source>
</evidence>
<gene>
    <name evidence="2" type="ORF">D5R81_16075</name>
</gene>
<dbReference type="PANTHER" id="PTHR30005">
    <property type="entry name" value="EXOPOLYPHOSPHATASE"/>
    <property type="match status" value="1"/>
</dbReference>
<dbReference type="GO" id="GO:0008894">
    <property type="term" value="F:guanosine-5'-triphosphate,3'-diphosphate diphosphatase activity"/>
    <property type="evidence" value="ECO:0007669"/>
    <property type="project" value="TreeGrafter"/>
</dbReference>
<dbReference type="AlphaFoldDB" id="A0A3A6TJ92"/>
<protein>
    <submittedName>
        <fullName evidence="2">Exopolyphosphatase</fullName>
    </submittedName>
</protein>
<dbReference type="Proteomes" id="UP000273022">
    <property type="component" value="Unassembled WGS sequence"/>
</dbReference>
<dbReference type="PANTHER" id="PTHR30005:SF0">
    <property type="entry name" value="RETROGRADE REGULATION PROTEIN 2"/>
    <property type="match status" value="1"/>
</dbReference>
<dbReference type="GO" id="GO:0015949">
    <property type="term" value="P:nucleobase-containing small molecule interconversion"/>
    <property type="evidence" value="ECO:0007669"/>
    <property type="project" value="TreeGrafter"/>
</dbReference>
<dbReference type="EMBL" id="QYYH01000125">
    <property type="protein sequence ID" value="RJY07347.1"/>
    <property type="molecule type" value="Genomic_DNA"/>
</dbReference>
<evidence type="ECO:0000313" key="2">
    <source>
        <dbReference type="EMBL" id="RJY07347.1"/>
    </source>
</evidence>
<accession>A0A3A6TJ92</accession>
<name>A0A3A6TJ92_9GAMM</name>